<evidence type="ECO:0000313" key="2">
    <source>
        <dbReference type="WBParaSite" id="EEL_0000266001-mRNA-1"/>
    </source>
</evidence>
<protein>
    <submittedName>
        <fullName evidence="2">Uncharacterized protein</fullName>
    </submittedName>
</protein>
<evidence type="ECO:0000313" key="1">
    <source>
        <dbReference type="Proteomes" id="UP000050640"/>
    </source>
</evidence>
<name>A0A0R3RMF0_9BILA</name>
<dbReference type="Proteomes" id="UP000050640">
    <property type="component" value="Unplaced"/>
</dbReference>
<reference evidence="2" key="1">
    <citation type="submission" date="2017-02" db="UniProtKB">
        <authorList>
            <consortium name="WormBaseParasite"/>
        </authorList>
    </citation>
    <scope>IDENTIFICATION</scope>
</reference>
<dbReference type="WBParaSite" id="EEL_0000266001-mRNA-1">
    <property type="protein sequence ID" value="EEL_0000266001-mRNA-1"/>
    <property type="gene ID" value="EEL_0000266001"/>
</dbReference>
<proteinExistence type="predicted"/>
<sequence length="32" mass="4066">MNMIKQSKMVEKQRSSRRKWRSLELYRGRLLR</sequence>
<keyword evidence="1" id="KW-1185">Reference proteome</keyword>
<dbReference type="AlphaFoldDB" id="A0A0R3RMF0"/>
<accession>A0A0R3RMF0</accession>
<organism evidence="1 2">
    <name type="scientific">Elaeophora elaphi</name>
    <dbReference type="NCBI Taxonomy" id="1147741"/>
    <lineage>
        <taxon>Eukaryota</taxon>
        <taxon>Metazoa</taxon>
        <taxon>Ecdysozoa</taxon>
        <taxon>Nematoda</taxon>
        <taxon>Chromadorea</taxon>
        <taxon>Rhabditida</taxon>
        <taxon>Spirurina</taxon>
        <taxon>Spiruromorpha</taxon>
        <taxon>Filarioidea</taxon>
        <taxon>Onchocercidae</taxon>
        <taxon>Elaeophora</taxon>
    </lineage>
</organism>